<evidence type="ECO:0000259" key="2">
    <source>
        <dbReference type="Pfam" id="PF25362"/>
    </source>
</evidence>
<reference evidence="3 4" key="1">
    <citation type="submission" date="2019-09" db="EMBL/GenBank/DDBJ databases">
        <title>Phylogeny of genus Pseudoclavibacter and closely related genus.</title>
        <authorList>
            <person name="Li Y."/>
        </authorList>
    </citation>
    <scope>NUCLEOTIDE SEQUENCE [LARGE SCALE GENOMIC DNA]</scope>
    <source>
        <strain evidence="3 4">DSM 23821</strain>
    </source>
</reference>
<feature type="transmembrane region" description="Helical" evidence="1">
    <location>
        <begin position="6"/>
        <end position="26"/>
    </location>
</feature>
<keyword evidence="1" id="KW-1133">Transmembrane helix</keyword>
<feature type="domain" description="PH" evidence="2">
    <location>
        <begin position="45"/>
        <end position="160"/>
    </location>
</feature>
<dbReference type="InterPro" id="IPR057446">
    <property type="entry name" value="PH_bac"/>
</dbReference>
<keyword evidence="4" id="KW-1185">Reference proteome</keyword>
<dbReference type="Pfam" id="PF25362">
    <property type="entry name" value="bPH_11"/>
    <property type="match status" value="1"/>
</dbReference>
<dbReference type="Proteomes" id="UP000467240">
    <property type="component" value="Unassembled WGS sequence"/>
</dbReference>
<keyword evidence="1" id="KW-0472">Membrane</keyword>
<dbReference type="RefSeq" id="WP_158040331.1">
    <property type="nucleotide sequence ID" value="NZ_JACCFV010000001.1"/>
</dbReference>
<dbReference type="OrthoDB" id="3826692at2"/>
<dbReference type="AlphaFoldDB" id="A0A7J5BWJ8"/>
<proteinExistence type="predicted"/>
<dbReference type="EMBL" id="WBJZ01000008">
    <property type="protein sequence ID" value="KAB1657849.1"/>
    <property type="molecule type" value="Genomic_DNA"/>
</dbReference>
<evidence type="ECO:0000313" key="4">
    <source>
        <dbReference type="Proteomes" id="UP000467240"/>
    </source>
</evidence>
<accession>A0A7J5BWJ8</accession>
<sequence length="177" mass="19337">MELDPKVVTALILFVAVVVFTVLALVGWRSRRRAQAGVPTPLTPPAGPEPTDRWDDVHYVATSEAARPLERITVPPLAYRGRAELALVESGLAVRVRGADPFLIPADAIVAVDGVTATIDRVVERGGLSAVRWRLGGDAPDAVEVETTFRIVDRDDRERFRDRLDALVSIAPPEENR</sequence>
<organism evidence="3 4">
    <name type="scientific">Pseudoclavibacter chungangensis</name>
    <dbReference type="NCBI Taxonomy" id="587635"/>
    <lineage>
        <taxon>Bacteria</taxon>
        <taxon>Bacillati</taxon>
        <taxon>Actinomycetota</taxon>
        <taxon>Actinomycetes</taxon>
        <taxon>Micrococcales</taxon>
        <taxon>Microbacteriaceae</taxon>
        <taxon>Pseudoclavibacter</taxon>
    </lineage>
</organism>
<name>A0A7J5BWJ8_9MICO</name>
<comment type="caution">
    <text evidence="3">The sequence shown here is derived from an EMBL/GenBank/DDBJ whole genome shotgun (WGS) entry which is preliminary data.</text>
</comment>
<protein>
    <recommendedName>
        <fullName evidence="2">PH domain-containing protein</fullName>
    </recommendedName>
</protein>
<gene>
    <name evidence="3" type="ORF">F8O01_07855</name>
</gene>
<evidence type="ECO:0000313" key="3">
    <source>
        <dbReference type="EMBL" id="KAB1657849.1"/>
    </source>
</evidence>
<evidence type="ECO:0000256" key="1">
    <source>
        <dbReference type="SAM" id="Phobius"/>
    </source>
</evidence>
<keyword evidence="1" id="KW-0812">Transmembrane</keyword>